<gene>
    <name evidence="1" type="ORF">PM001_LOCUS21476</name>
</gene>
<comment type="caution">
    <text evidence="1">The sequence shown here is derived from an EMBL/GenBank/DDBJ whole genome shotgun (WGS) entry which is preliminary data.</text>
</comment>
<accession>A0AAV1UPX1</accession>
<name>A0AAV1UPX1_9STRA</name>
<reference evidence="1" key="1">
    <citation type="submission" date="2024-01" db="EMBL/GenBank/DDBJ databases">
        <authorList>
            <person name="Webb A."/>
        </authorList>
    </citation>
    <scope>NUCLEOTIDE SEQUENCE</scope>
    <source>
        <strain evidence="1">Pm1</strain>
    </source>
</reference>
<dbReference type="Proteomes" id="UP001162060">
    <property type="component" value="Unassembled WGS sequence"/>
</dbReference>
<sequence length="110" mass="13002">MHDCGQGEEAMSVKGGVVAKKVSRTFRRLHYYCEVAKWKWQQTLRRERLQLKREEIQYKEKLTKQQLQVQVMELRARLGKALDEAGQSPAQAKKYLALLKQKEERERGIE</sequence>
<evidence type="ECO:0000313" key="2">
    <source>
        <dbReference type="Proteomes" id="UP001162060"/>
    </source>
</evidence>
<proteinExistence type="predicted"/>
<evidence type="ECO:0000313" key="1">
    <source>
        <dbReference type="EMBL" id="CAK7936326.1"/>
    </source>
</evidence>
<dbReference type="AlphaFoldDB" id="A0AAV1UPX1"/>
<protein>
    <submittedName>
        <fullName evidence="1">Uncharacterized protein</fullName>
    </submittedName>
</protein>
<dbReference type="EMBL" id="CAKLBY020000224">
    <property type="protein sequence ID" value="CAK7936326.1"/>
    <property type="molecule type" value="Genomic_DNA"/>
</dbReference>
<organism evidence="1 2">
    <name type="scientific">Peronospora matthiolae</name>
    <dbReference type="NCBI Taxonomy" id="2874970"/>
    <lineage>
        <taxon>Eukaryota</taxon>
        <taxon>Sar</taxon>
        <taxon>Stramenopiles</taxon>
        <taxon>Oomycota</taxon>
        <taxon>Peronosporomycetes</taxon>
        <taxon>Peronosporales</taxon>
        <taxon>Peronosporaceae</taxon>
        <taxon>Peronospora</taxon>
    </lineage>
</organism>